<protein>
    <submittedName>
        <fullName evidence="1">Uncharacterized protein</fullName>
    </submittedName>
</protein>
<keyword evidence="2" id="KW-1185">Reference proteome</keyword>
<dbReference type="EMBL" id="SPNV01000063">
    <property type="protein sequence ID" value="KAF5862883.1"/>
    <property type="molecule type" value="Genomic_DNA"/>
</dbReference>
<evidence type="ECO:0000313" key="2">
    <source>
        <dbReference type="Proteomes" id="UP000541154"/>
    </source>
</evidence>
<comment type="caution">
    <text evidence="1">The sequence shown here is derived from an EMBL/GenBank/DDBJ whole genome shotgun (WGS) entry which is preliminary data.</text>
</comment>
<organism evidence="1 2">
    <name type="scientific">Petromyces alliaceus</name>
    <name type="common">Aspergillus alliaceus</name>
    <dbReference type="NCBI Taxonomy" id="209559"/>
    <lineage>
        <taxon>Eukaryota</taxon>
        <taxon>Fungi</taxon>
        <taxon>Dikarya</taxon>
        <taxon>Ascomycota</taxon>
        <taxon>Pezizomycotina</taxon>
        <taxon>Eurotiomycetes</taxon>
        <taxon>Eurotiomycetidae</taxon>
        <taxon>Eurotiales</taxon>
        <taxon>Aspergillaceae</taxon>
        <taxon>Aspergillus</taxon>
        <taxon>Aspergillus subgen. Circumdati</taxon>
    </lineage>
</organism>
<sequence length="205" mass="21989">MGSCFSLLGGGNRRHGVNPGMGMGTGGYPPSRRYEFEPGLGGGGFEMGPGGYGGGGRHHAVITEAGLVGLREVVDITVEEEDLVDLVGLPEEAMVGIMEEEDLVALWEVADTTVEEVLEDITEGTTGVRLGDIMGEEDGELLSMVEVMRLGSFMVIRYFTIYVMGYACVFEPQRYVCGIKIDLQLICLLEASDNVFALDEGVLVP</sequence>
<accession>A0A8H6A4Z8</accession>
<name>A0A8H6A4Z8_PETAA</name>
<gene>
    <name evidence="1" type="ORF">ETB97_011024</name>
</gene>
<reference evidence="1 2" key="1">
    <citation type="submission" date="2019-04" db="EMBL/GenBank/DDBJ databases">
        <title>Aspergillus burnettii sp. nov., novel species from soil in southeast Queensland.</title>
        <authorList>
            <person name="Gilchrist C.L.M."/>
            <person name="Pitt J.I."/>
            <person name="Lange L."/>
            <person name="Lacey H.J."/>
            <person name="Vuong D."/>
            <person name="Midgley D.J."/>
            <person name="Greenfield P."/>
            <person name="Bradbury M."/>
            <person name="Lacey E."/>
            <person name="Busk P.K."/>
            <person name="Pilgaard B."/>
            <person name="Chooi Y.H."/>
            <person name="Piggott A.M."/>
        </authorList>
    </citation>
    <scope>NUCLEOTIDE SEQUENCE [LARGE SCALE GENOMIC DNA]</scope>
    <source>
        <strain evidence="1 2">FRR 5400</strain>
    </source>
</reference>
<dbReference type="Proteomes" id="UP000541154">
    <property type="component" value="Unassembled WGS sequence"/>
</dbReference>
<dbReference type="AlphaFoldDB" id="A0A8H6A4Z8"/>
<proteinExistence type="predicted"/>
<evidence type="ECO:0000313" key="1">
    <source>
        <dbReference type="EMBL" id="KAF5862883.1"/>
    </source>
</evidence>